<dbReference type="Pfam" id="PF23539">
    <property type="entry name" value="DUF7134"/>
    <property type="match status" value="1"/>
</dbReference>
<dbReference type="Pfam" id="PF02518">
    <property type="entry name" value="HATPase_c"/>
    <property type="match status" value="1"/>
</dbReference>
<dbReference type="Proteomes" id="UP001142292">
    <property type="component" value="Unassembled WGS sequence"/>
</dbReference>
<reference evidence="13" key="1">
    <citation type="journal article" date="2014" name="Int. J. Syst. Evol. Microbiol.">
        <title>Complete genome of a new Firmicutes species belonging to the dominant human colonic microbiota ('Ruminococcus bicirculans') reveals two chromosomes and a selective capacity to utilize plant glucans.</title>
        <authorList>
            <consortium name="NISC Comparative Sequencing Program"/>
            <person name="Wegmann U."/>
            <person name="Louis P."/>
            <person name="Goesmann A."/>
            <person name="Henrissat B."/>
            <person name="Duncan S.H."/>
            <person name="Flint H.J."/>
        </authorList>
    </citation>
    <scope>NUCLEOTIDE SEQUENCE</scope>
    <source>
        <strain evidence="13">VKM Ac-1246</strain>
    </source>
</reference>
<keyword evidence="9" id="KW-1133">Transmembrane helix</keyword>
<evidence type="ECO:0000256" key="2">
    <source>
        <dbReference type="ARBA" id="ARBA00012438"/>
    </source>
</evidence>
<dbReference type="InterPro" id="IPR036890">
    <property type="entry name" value="HATPase_C_sf"/>
</dbReference>
<dbReference type="InterPro" id="IPR011712">
    <property type="entry name" value="Sig_transdc_His_kin_sub3_dim/P"/>
</dbReference>
<keyword evidence="6 13" id="KW-0418">Kinase</keyword>
<keyword evidence="7" id="KW-0067">ATP-binding</keyword>
<dbReference type="InterPro" id="IPR055558">
    <property type="entry name" value="DUF7134"/>
</dbReference>
<feature type="transmembrane region" description="Helical" evidence="9">
    <location>
        <begin position="148"/>
        <end position="166"/>
    </location>
</feature>
<keyword evidence="5" id="KW-0547">Nucleotide-binding</keyword>
<keyword evidence="8" id="KW-0902">Two-component regulatory system</keyword>
<evidence type="ECO:0000313" key="13">
    <source>
        <dbReference type="EMBL" id="GLJ67867.1"/>
    </source>
</evidence>
<feature type="transmembrane region" description="Helical" evidence="9">
    <location>
        <begin position="22"/>
        <end position="40"/>
    </location>
</feature>
<evidence type="ECO:0000256" key="8">
    <source>
        <dbReference type="ARBA" id="ARBA00023012"/>
    </source>
</evidence>
<dbReference type="EC" id="2.7.13.3" evidence="2"/>
<dbReference type="RefSeq" id="WP_189118026.1">
    <property type="nucleotide sequence ID" value="NZ_BMRK01000005.1"/>
</dbReference>
<name>A0ABQ5SUN2_9ACTN</name>
<evidence type="ECO:0000256" key="7">
    <source>
        <dbReference type="ARBA" id="ARBA00022840"/>
    </source>
</evidence>
<dbReference type="InterPro" id="IPR050482">
    <property type="entry name" value="Sensor_HK_TwoCompSys"/>
</dbReference>
<dbReference type="InterPro" id="IPR003594">
    <property type="entry name" value="HATPase_dom"/>
</dbReference>
<dbReference type="GO" id="GO:0016301">
    <property type="term" value="F:kinase activity"/>
    <property type="evidence" value="ECO:0007669"/>
    <property type="project" value="UniProtKB-KW"/>
</dbReference>
<keyword evidence="14" id="KW-1185">Reference proteome</keyword>
<dbReference type="Gene3D" id="1.20.5.1930">
    <property type="match status" value="1"/>
</dbReference>
<feature type="transmembrane region" description="Helical" evidence="9">
    <location>
        <begin position="118"/>
        <end position="136"/>
    </location>
</feature>
<feature type="domain" description="DUF7134" evidence="12">
    <location>
        <begin position="11"/>
        <end position="168"/>
    </location>
</feature>
<evidence type="ECO:0000256" key="5">
    <source>
        <dbReference type="ARBA" id="ARBA00022741"/>
    </source>
</evidence>
<keyword evidence="9" id="KW-0472">Membrane</keyword>
<dbReference type="Pfam" id="PF07730">
    <property type="entry name" value="HisKA_3"/>
    <property type="match status" value="1"/>
</dbReference>
<dbReference type="SUPFAM" id="SSF55874">
    <property type="entry name" value="ATPase domain of HSP90 chaperone/DNA topoisomerase II/histidine kinase"/>
    <property type="match status" value="1"/>
</dbReference>
<evidence type="ECO:0000259" key="12">
    <source>
        <dbReference type="Pfam" id="PF23539"/>
    </source>
</evidence>
<feature type="domain" description="Histidine kinase/HSP90-like ATPase" evidence="10">
    <location>
        <begin position="295"/>
        <end position="382"/>
    </location>
</feature>
<evidence type="ECO:0000256" key="9">
    <source>
        <dbReference type="SAM" id="Phobius"/>
    </source>
</evidence>
<comment type="caution">
    <text evidence="13">The sequence shown here is derived from an EMBL/GenBank/DDBJ whole genome shotgun (WGS) entry which is preliminary data.</text>
</comment>
<keyword evidence="4" id="KW-0808">Transferase</keyword>
<dbReference type="PANTHER" id="PTHR24421">
    <property type="entry name" value="NITRATE/NITRITE SENSOR PROTEIN NARX-RELATED"/>
    <property type="match status" value="1"/>
</dbReference>
<keyword evidence="9" id="KW-0812">Transmembrane</keyword>
<dbReference type="Gene3D" id="3.30.565.10">
    <property type="entry name" value="Histidine kinase-like ATPase, C-terminal domain"/>
    <property type="match status" value="1"/>
</dbReference>
<keyword evidence="3" id="KW-0597">Phosphoprotein</keyword>
<dbReference type="PANTHER" id="PTHR24421:SF10">
    <property type="entry name" value="NITRATE_NITRITE SENSOR PROTEIN NARQ"/>
    <property type="match status" value="1"/>
</dbReference>
<evidence type="ECO:0000313" key="14">
    <source>
        <dbReference type="Proteomes" id="UP001142292"/>
    </source>
</evidence>
<organism evidence="13 14">
    <name type="scientific">Nocardioides luteus</name>
    <dbReference type="NCBI Taxonomy" id="1844"/>
    <lineage>
        <taxon>Bacteria</taxon>
        <taxon>Bacillati</taxon>
        <taxon>Actinomycetota</taxon>
        <taxon>Actinomycetes</taxon>
        <taxon>Propionibacteriales</taxon>
        <taxon>Nocardioidaceae</taxon>
        <taxon>Nocardioides</taxon>
    </lineage>
</organism>
<feature type="domain" description="Signal transduction histidine kinase subgroup 3 dimerisation and phosphoacceptor" evidence="11">
    <location>
        <begin position="186"/>
        <end position="250"/>
    </location>
</feature>
<evidence type="ECO:0000256" key="6">
    <source>
        <dbReference type="ARBA" id="ARBA00022777"/>
    </source>
</evidence>
<gene>
    <name evidence="13" type="ORF">GCM10017579_19030</name>
</gene>
<evidence type="ECO:0000259" key="10">
    <source>
        <dbReference type="Pfam" id="PF02518"/>
    </source>
</evidence>
<evidence type="ECO:0000256" key="3">
    <source>
        <dbReference type="ARBA" id="ARBA00022553"/>
    </source>
</evidence>
<proteinExistence type="predicted"/>
<evidence type="ECO:0000256" key="1">
    <source>
        <dbReference type="ARBA" id="ARBA00000085"/>
    </source>
</evidence>
<accession>A0ABQ5SUN2</accession>
<dbReference type="EMBL" id="BSEL01000004">
    <property type="protein sequence ID" value="GLJ67867.1"/>
    <property type="molecule type" value="Genomic_DNA"/>
</dbReference>
<evidence type="ECO:0000256" key="4">
    <source>
        <dbReference type="ARBA" id="ARBA00022679"/>
    </source>
</evidence>
<feature type="transmembrane region" description="Helical" evidence="9">
    <location>
        <begin position="90"/>
        <end position="111"/>
    </location>
</feature>
<dbReference type="CDD" id="cd16917">
    <property type="entry name" value="HATPase_UhpB-NarQ-NarX-like"/>
    <property type="match status" value="1"/>
</dbReference>
<comment type="catalytic activity">
    <reaction evidence="1">
        <text>ATP + protein L-histidine = ADP + protein N-phospho-L-histidine.</text>
        <dbReference type="EC" id="2.7.13.3"/>
    </reaction>
</comment>
<protein>
    <recommendedName>
        <fullName evidence="2">histidine kinase</fullName>
        <ecNumber evidence="2">2.7.13.3</ecNumber>
    </recommendedName>
</protein>
<evidence type="ECO:0000259" key="11">
    <source>
        <dbReference type="Pfam" id="PF07730"/>
    </source>
</evidence>
<sequence length="386" mass="41150">MTSTVRRVLDGWRGRDVAVRDLPLALLVLTVSLVLAPYGTGTELGGLPSRPFDGVSAVIIVAECLPLALLRSRPLACLVLVSGGFAADQLLAFHSVATLALPVSVLCVSAYLDARRRLAIALLSAAYVLFAVALYVVGRGSETAMEFVTFYGVLAMLWIVGSWLRARRQAEEERRRRIAEETRAAERARIARELHDVVTHHVTAMVLQAEAAQYLTKSPDRLAQNLSDVAGTGRRAITDLRHLLGLLDPDHGAGERTPSVQGVENLVEQARRAGQPVDLAREGSPASTPGGAELVAYRVVQEGLTNALKHAHGRRTQVDVRYDEAEIVVRVSTSGAVPAATPGGAEGGRGLAGLRERVALLGGDFEASGRRDGFVVSARIPAGSRS</sequence>
<reference evidence="13" key="2">
    <citation type="submission" date="2023-01" db="EMBL/GenBank/DDBJ databases">
        <authorList>
            <person name="Sun Q."/>
            <person name="Evtushenko L."/>
        </authorList>
    </citation>
    <scope>NUCLEOTIDE SEQUENCE</scope>
    <source>
        <strain evidence="13">VKM Ac-1246</strain>
    </source>
</reference>